<feature type="compositionally biased region" description="Polar residues" evidence="1">
    <location>
        <begin position="89"/>
        <end position="112"/>
    </location>
</feature>
<dbReference type="AlphaFoldDB" id="A0A8J1UC50"/>
<reference evidence="2" key="1">
    <citation type="submission" date="2022-03" db="EMBL/GenBank/DDBJ databases">
        <authorList>
            <person name="Martin C."/>
        </authorList>
    </citation>
    <scope>NUCLEOTIDE SEQUENCE</scope>
</reference>
<feature type="non-terminal residue" evidence="2">
    <location>
        <position position="1"/>
    </location>
</feature>
<accession>A0A8J1UC50</accession>
<organism evidence="2 3">
    <name type="scientific">Owenia fusiformis</name>
    <name type="common">Polychaete worm</name>
    <dbReference type="NCBI Taxonomy" id="6347"/>
    <lineage>
        <taxon>Eukaryota</taxon>
        <taxon>Metazoa</taxon>
        <taxon>Spiralia</taxon>
        <taxon>Lophotrochozoa</taxon>
        <taxon>Annelida</taxon>
        <taxon>Polychaeta</taxon>
        <taxon>Sedentaria</taxon>
        <taxon>Canalipalpata</taxon>
        <taxon>Sabellida</taxon>
        <taxon>Oweniida</taxon>
        <taxon>Oweniidae</taxon>
        <taxon>Owenia</taxon>
    </lineage>
</organism>
<dbReference type="Proteomes" id="UP000749559">
    <property type="component" value="Unassembled WGS sequence"/>
</dbReference>
<proteinExistence type="predicted"/>
<feature type="region of interest" description="Disordered" evidence="1">
    <location>
        <begin position="85"/>
        <end position="226"/>
    </location>
</feature>
<evidence type="ECO:0000313" key="2">
    <source>
        <dbReference type="EMBL" id="CAH1785470.1"/>
    </source>
</evidence>
<comment type="caution">
    <text evidence="2">The sequence shown here is derived from an EMBL/GenBank/DDBJ whole genome shotgun (WGS) entry which is preliminary data.</text>
</comment>
<dbReference type="EMBL" id="CAIIXF020000006">
    <property type="protein sequence ID" value="CAH1785470.1"/>
    <property type="molecule type" value="Genomic_DNA"/>
</dbReference>
<feature type="compositionally biased region" description="Basic and acidic residues" evidence="1">
    <location>
        <begin position="208"/>
        <end position="219"/>
    </location>
</feature>
<evidence type="ECO:0000256" key="1">
    <source>
        <dbReference type="SAM" id="MobiDB-lite"/>
    </source>
</evidence>
<keyword evidence="3" id="KW-1185">Reference proteome</keyword>
<feature type="compositionally biased region" description="Polar residues" evidence="1">
    <location>
        <begin position="186"/>
        <end position="203"/>
    </location>
</feature>
<evidence type="ECO:0000313" key="3">
    <source>
        <dbReference type="Proteomes" id="UP000749559"/>
    </source>
</evidence>
<sequence length="280" mass="30597">QQGPQYGYSTITTATGFSTPTVLDLSTTTSLGLGTTTEKSSTTTSLIHINPPRVSSISLPKYSSTPTGNLESLNLTCSDVMQDSAIGDSLSNTSRSPKDSPATQVSISSPVFSFTEPIDLSQTSKENKENKQPSSLLDTPVRKIPKGDQIRCSLKIKQNVPKEKATKGAKLIDKLSIKQHHPDRSSLGNMTSKPISKFTSSSRPKGIPLKESKQGKNGECDDQDSGYSGSPFMWAEDYKGEIHPIMYPGPVYYVPFMPEGQSGHYPPMYYAPDHPYEEHW</sequence>
<protein>
    <submittedName>
        <fullName evidence="2">Uncharacterized protein</fullName>
    </submittedName>
</protein>
<name>A0A8J1UC50_OWEFU</name>
<feature type="compositionally biased region" description="Basic and acidic residues" evidence="1">
    <location>
        <begin position="160"/>
        <end position="184"/>
    </location>
</feature>
<gene>
    <name evidence="2" type="ORF">OFUS_LOCUS11520</name>
</gene>